<dbReference type="AlphaFoldDB" id="A0A5M3WZ49"/>
<comment type="caution">
    <text evidence="2">The sequence shown here is derived from an EMBL/GenBank/DDBJ whole genome shotgun (WGS) entry which is preliminary data.</text>
</comment>
<evidence type="ECO:0000313" key="3">
    <source>
        <dbReference type="Proteomes" id="UP000331127"/>
    </source>
</evidence>
<evidence type="ECO:0000313" key="2">
    <source>
        <dbReference type="EMBL" id="GES14060.1"/>
    </source>
</evidence>
<feature type="region of interest" description="Disordered" evidence="1">
    <location>
        <begin position="1"/>
        <end position="54"/>
    </location>
</feature>
<sequence>MTLPSQIRNYRDQPPALGKSQRRAPNRLTREATPPEQEDYTVPSGEPHHTGQPP</sequence>
<organism evidence="2 3">
    <name type="scientific">Acrocarpospora macrocephala</name>
    <dbReference type="NCBI Taxonomy" id="150177"/>
    <lineage>
        <taxon>Bacteria</taxon>
        <taxon>Bacillati</taxon>
        <taxon>Actinomycetota</taxon>
        <taxon>Actinomycetes</taxon>
        <taxon>Streptosporangiales</taxon>
        <taxon>Streptosporangiaceae</taxon>
        <taxon>Acrocarpospora</taxon>
    </lineage>
</organism>
<name>A0A5M3WZ49_9ACTN</name>
<evidence type="ECO:0000256" key="1">
    <source>
        <dbReference type="SAM" id="MobiDB-lite"/>
    </source>
</evidence>
<reference evidence="2 3" key="1">
    <citation type="submission" date="2019-10" db="EMBL/GenBank/DDBJ databases">
        <title>Whole genome shotgun sequence of Acrocarpospora macrocephala NBRC 16266.</title>
        <authorList>
            <person name="Ichikawa N."/>
            <person name="Kimura A."/>
            <person name="Kitahashi Y."/>
            <person name="Komaki H."/>
            <person name="Oguchi A."/>
        </authorList>
    </citation>
    <scope>NUCLEOTIDE SEQUENCE [LARGE SCALE GENOMIC DNA]</scope>
    <source>
        <strain evidence="2 3">NBRC 16266</strain>
    </source>
</reference>
<accession>A0A5M3WZ49</accession>
<keyword evidence="3" id="KW-1185">Reference proteome</keyword>
<proteinExistence type="predicted"/>
<dbReference type="EMBL" id="BLAE01000054">
    <property type="protein sequence ID" value="GES14060.1"/>
    <property type="molecule type" value="Genomic_DNA"/>
</dbReference>
<protein>
    <submittedName>
        <fullName evidence="2">Uncharacterized protein</fullName>
    </submittedName>
</protein>
<gene>
    <name evidence="2" type="ORF">Amac_076570</name>
</gene>
<dbReference type="Proteomes" id="UP000331127">
    <property type="component" value="Unassembled WGS sequence"/>
</dbReference>